<dbReference type="Proteomes" id="UP000322530">
    <property type="component" value="Unassembled WGS sequence"/>
</dbReference>
<dbReference type="AlphaFoldDB" id="A0A5A5T8E0"/>
<proteinExistence type="predicted"/>
<reference evidence="1 2" key="1">
    <citation type="submission" date="2019-01" db="EMBL/GenBank/DDBJ databases">
        <title>Draft genome sequence of Dictyobacter sp. Uno17.</title>
        <authorList>
            <person name="Wang C.M."/>
            <person name="Zheng Y."/>
            <person name="Sakai Y."/>
            <person name="Abe K."/>
            <person name="Yokota A."/>
            <person name="Yabe S."/>
        </authorList>
    </citation>
    <scope>NUCLEOTIDE SEQUENCE [LARGE SCALE GENOMIC DNA]</scope>
    <source>
        <strain evidence="1 2">Uno17</strain>
    </source>
</reference>
<dbReference type="EMBL" id="BIXY01000013">
    <property type="protein sequence ID" value="GCF07678.1"/>
    <property type="molecule type" value="Genomic_DNA"/>
</dbReference>
<keyword evidence="2" id="KW-1185">Reference proteome</keyword>
<evidence type="ECO:0000313" key="2">
    <source>
        <dbReference type="Proteomes" id="UP000322530"/>
    </source>
</evidence>
<name>A0A5A5T8E0_9CHLR</name>
<sequence length="74" mass="8332">MEKIASANTDANNGDGKGWSTYQGELNCSYLAFPGWHISTMSTWFMLTTPELGKEYPCSLAEQEANERTDDKYE</sequence>
<comment type="caution">
    <text evidence="1">The sequence shown here is derived from an EMBL/GenBank/DDBJ whole genome shotgun (WGS) entry which is preliminary data.</text>
</comment>
<organism evidence="1 2">
    <name type="scientific">Dictyobacter arantiisoli</name>
    <dbReference type="NCBI Taxonomy" id="2014874"/>
    <lineage>
        <taxon>Bacteria</taxon>
        <taxon>Bacillati</taxon>
        <taxon>Chloroflexota</taxon>
        <taxon>Ktedonobacteria</taxon>
        <taxon>Ktedonobacterales</taxon>
        <taxon>Dictyobacteraceae</taxon>
        <taxon>Dictyobacter</taxon>
    </lineage>
</organism>
<evidence type="ECO:0000313" key="1">
    <source>
        <dbReference type="EMBL" id="GCF07678.1"/>
    </source>
</evidence>
<accession>A0A5A5T8E0</accession>
<gene>
    <name evidence="1" type="ORF">KDI_12420</name>
</gene>
<protein>
    <submittedName>
        <fullName evidence="1">Uncharacterized protein</fullName>
    </submittedName>
</protein>